<dbReference type="GO" id="GO:0003950">
    <property type="term" value="F:NAD+ poly-ADP-ribosyltransferase activity"/>
    <property type="evidence" value="ECO:0007669"/>
    <property type="project" value="InterPro"/>
</dbReference>
<dbReference type="InterPro" id="IPR022928">
    <property type="entry name" value="RNA_2'-PTrans_KptA"/>
</dbReference>
<dbReference type="SUPFAM" id="SSF56399">
    <property type="entry name" value="ADP-ribosylation"/>
    <property type="match status" value="1"/>
</dbReference>
<proteinExistence type="inferred from homology"/>
<evidence type="ECO:0000256" key="4">
    <source>
        <dbReference type="ARBA" id="ARBA00025212"/>
    </source>
</evidence>
<dbReference type="Gene3D" id="3.20.170.30">
    <property type="match status" value="1"/>
</dbReference>
<comment type="similarity">
    <text evidence="1 5">Belongs to the KptA/TPT1 family.</text>
</comment>
<dbReference type="InterPro" id="IPR002745">
    <property type="entry name" value="Ptrans_KptA/Tpt1"/>
</dbReference>
<comment type="caution">
    <text evidence="6">The sequence shown here is derived from an EMBL/GenBank/DDBJ whole genome shotgun (WGS) entry which is preliminary data.</text>
</comment>
<evidence type="ECO:0000256" key="1">
    <source>
        <dbReference type="ARBA" id="ARBA00009836"/>
    </source>
</evidence>
<evidence type="ECO:0000256" key="5">
    <source>
        <dbReference type="HAMAP-Rule" id="MF_00299"/>
    </source>
</evidence>
<dbReference type="EC" id="2.7.1.-" evidence="5"/>
<reference evidence="6 7" key="1">
    <citation type="submission" date="2018-06" db="EMBL/GenBank/DDBJ databases">
        <title>Genomic Encyclopedia of Type Strains, Phase IV (KMG-IV): sequencing the most valuable type-strain genomes for metagenomic binning, comparative biology and taxonomic classification.</title>
        <authorList>
            <person name="Goeker M."/>
        </authorList>
    </citation>
    <scope>NUCLEOTIDE SEQUENCE [LARGE SCALE GENOMIC DNA]</scope>
    <source>
        <strain evidence="6 7">DSM 18048</strain>
    </source>
</reference>
<accession>A0A318RZY4</accession>
<evidence type="ECO:0000256" key="2">
    <source>
        <dbReference type="ARBA" id="ARBA00022679"/>
    </source>
</evidence>
<protein>
    <recommendedName>
        <fullName evidence="5">Probable RNA 2'-phosphotransferase</fullName>
        <ecNumber evidence="5">2.7.1.-</ecNumber>
    </recommendedName>
</protein>
<keyword evidence="7" id="KW-1185">Reference proteome</keyword>
<dbReference type="InterPro" id="IPR042080">
    <property type="entry name" value="RNA_2'-PTrans_N"/>
</dbReference>
<dbReference type="GO" id="GO:0000215">
    <property type="term" value="F:tRNA 2'-phosphotransferase activity"/>
    <property type="evidence" value="ECO:0007669"/>
    <property type="project" value="TreeGrafter"/>
</dbReference>
<dbReference type="PANTHER" id="PTHR12684:SF2">
    <property type="entry name" value="TRNA 2'-PHOSPHOTRANSFERASE 1"/>
    <property type="match status" value="1"/>
</dbReference>
<dbReference type="AlphaFoldDB" id="A0A318RZY4"/>
<dbReference type="Proteomes" id="UP000248326">
    <property type="component" value="Unassembled WGS sequence"/>
</dbReference>
<dbReference type="Gene3D" id="1.10.10.970">
    <property type="entry name" value="RNA 2'-phosphotransferase, Tpt1/KptA family, N-terminal domain"/>
    <property type="match status" value="1"/>
</dbReference>
<dbReference type="Pfam" id="PF01885">
    <property type="entry name" value="PTS_2-RNA"/>
    <property type="match status" value="1"/>
</dbReference>
<comment type="function">
    <text evidence="4 5">Removes the 2'-phosphate from RNA via an intermediate in which the phosphate is ADP-ribosylated by NAD followed by a presumed transesterification to release the RNA and generate ADP-ribose 1''-2''-cyclic phosphate (APPR&gt;P). May function as an ADP-ribosylase.</text>
</comment>
<keyword evidence="2 5" id="KW-0808">Transferase</keyword>
<organism evidence="6 7">
    <name type="scientific">Deinococcus yavapaiensis KR-236</name>
    <dbReference type="NCBI Taxonomy" id="694435"/>
    <lineage>
        <taxon>Bacteria</taxon>
        <taxon>Thermotogati</taxon>
        <taxon>Deinococcota</taxon>
        <taxon>Deinococci</taxon>
        <taxon>Deinococcales</taxon>
        <taxon>Deinococcaceae</taxon>
        <taxon>Deinococcus</taxon>
    </lineage>
</organism>
<sequence length="202" mass="22791">MKRVRHFTHAPQGLFGYPAFMDDRARVRLSKTLARFLRHAPHELGLTLQLGGWVDVEALLTALGERGQYVSRTDLEEVVRSSDKRRFSFDAPKARIRANQGHSVEVDLQLAPIEPPAVLYHGTSADKVDVILREGLRAMRRHHVHLSADEETARRVGARHGRAVVLTVDAARMHADGRVFYRSENGVWLADDVPSAYLRRSS</sequence>
<dbReference type="EMBL" id="QJSX01000020">
    <property type="protein sequence ID" value="PYE49964.1"/>
    <property type="molecule type" value="Genomic_DNA"/>
</dbReference>
<evidence type="ECO:0000313" key="7">
    <source>
        <dbReference type="Proteomes" id="UP000248326"/>
    </source>
</evidence>
<dbReference type="GO" id="GO:0006388">
    <property type="term" value="P:tRNA splicing, via endonucleolytic cleavage and ligation"/>
    <property type="evidence" value="ECO:0007669"/>
    <property type="project" value="UniProtKB-UniRule"/>
</dbReference>
<gene>
    <name evidence="5" type="primary">kptA</name>
    <name evidence="6" type="ORF">DES52_12049</name>
</gene>
<dbReference type="InterPro" id="IPR042081">
    <property type="entry name" value="RNA_2'-PTrans_C"/>
</dbReference>
<dbReference type="RefSeq" id="WP_342767096.1">
    <property type="nucleotide sequence ID" value="NZ_QJSX01000020.1"/>
</dbReference>
<evidence type="ECO:0000256" key="3">
    <source>
        <dbReference type="ARBA" id="ARBA00023027"/>
    </source>
</evidence>
<evidence type="ECO:0000313" key="6">
    <source>
        <dbReference type="EMBL" id="PYE49964.1"/>
    </source>
</evidence>
<dbReference type="NCBIfam" id="NF002014">
    <property type="entry name" value="PRK00819.1-4"/>
    <property type="match status" value="1"/>
</dbReference>
<keyword evidence="3 5" id="KW-0520">NAD</keyword>
<dbReference type="PANTHER" id="PTHR12684">
    <property type="entry name" value="PUTATIVE PHOSPHOTRANSFERASE"/>
    <property type="match status" value="1"/>
</dbReference>
<dbReference type="HAMAP" id="MF_00299">
    <property type="entry name" value="KptA"/>
    <property type="match status" value="1"/>
</dbReference>
<name>A0A318RZY4_9DEIO</name>